<feature type="compositionally biased region" description="Low complexity" evidence="1">
    <location>
        <begin position="267"/>
        <end position="284"/>
    </location>
</feature>
<dbReference type="PANTHER" id="PTHR42106:SF1">
    <property type="match status" value="1"/>
</dbReference>
<accession>A0A9N9YGY6</accession>
<evidence type="ECO:0000313" key="3">
    <source>
        <dbReference type="Proteomes" id="UP000696573"/>
    </source>
</evidence>
<organism evidence="2 3">
    <name type="scientific">Clonostachys rhizophaga</name>
    <dbReference type="NCBI Taxonomy" id="160324"/>
    <lineage>
        <taxon>Eukaryota</taxon>
        <taxon>Fungi</taxon>
        <taxon>Dikarya</taxon>
        <taxon>Ascomycota</taxon>
        <taxon>Pezizomycotina</taxon>
        <taxon>Sordariomycetes</taxon>
        <taxon>Hypocreomycetidae</taxon>
        <taxon>Hypocreales</taxon>
        <taxon>Bionectriaceae</taxon>
        <taxon>Clonostachys</taxon>
    </lineage>
</organism>
<feature type="region of interest" description="Disordered" evidence="1">
    <location>
        <begin position="502"/>
        <end position="621"/>
    </location>
</feature>
<dbReference type="AlphaFoldDB" id="A0A9N9YGY6"/>
<feature type="compositionally biased region" description="Basic and acidic residues" evidence="1">
    <location>
        <begin position="374"/>
        <end position="383"/>
    </location>
</feature>
<reference evidence="2" key="1">
    <citation type="submission" date="2021-10" db="EMBL/GenBank/DDBJ databases">
        <authorList>
            <person name="Piombo E."/>
        </authorList>
    </citation>
    <scope>NUCLEOTIDE SEQUENCE</scope>
</reference>
<comment type="caution">
    <text evidence="2">The sequence shown here is derived from an EMBL/GenBank/DDBJ whole genome shotgun (WGS) entry which is preliminary data.</text>
</comment>
<feature type="region of interest" description="Disordered" evidence="1">
    <location>
        <begin position="374"/>
        <end position="412"/>
    </location>
</feature>
<protein>
    <submittedName>
        <fullName evidence="2">Uncharacterized protein</fullName>
    </submittedName>
</protein>
<proteinExistence type="predicted"/>
<feature type="compositionally biased region" description="Polar residues" evidence="1">
    <location>
        <begin position="136"/>
        <end position="147"/>
    </location>
</feature>
<gene>
    <name evidence="2" type="ORF">CRHIZ90672A_00009203</name>
</gene>
<feature type="region of interest" description="Disordered" evidence="1">
    <location>
        <begin position="1"/>
        <end position="95"/>
    </location>
</feature>
<feature type="compositionally biased region" description="Polar residues" evidence="1">
    <location>
        <begin position="544"/>
        <end position="554"/>
    </location>
</feature>
<evidence type="ECO:0000313" key="2">
    <source>
        <dbReference type="EMBL" id="CAH0018518.1"/>
    </source>
</evidence>
<keyword evidence="3" id="KW-1185">Reference proteome</keyword>
<dbReference type="PANTHER" id="PTHR42106">
    <property type="entry name" value="CHROMOSOME 10, WHOLE GENOME SHOTGUN SEQUENCE"/>
    <property type="match status" value="1"/>
</dbReference>
<evidence type="ECO:0000256" key="1">
    <source>
        <dbReference type="SAM" id="MobiDB-lite"/>
    </source>
</evidence>
<feature type="region of interest" description="Disordered" evidence="1">
    <location>
        <begin position="136"/>
        <end position="172"/>
    </location>
</feature>
<feature type="compositionally biased region" description="Acidic residues" evidence="1">
    <location>
        <begin position="205"/>
        <end position="215"/>
    </location>
</feature>
<feature type="region of interest" description="Disordered" evidence="1">
    <location>
        <begin position="190"/>
        <end position="215"/>
    </location>
</feature>
<feature type="compositionally biased region" description="Basic and acidic residues" evidence="1">
    <location>
        <begin position="46"/>
        <end position="57"/>
    </location>
</feature>
<sequence length="621" mass="66396">MEVPKQDNSLPALGPSPIAKSKSRRSLSDGGSTPIKIPSLPNFGDLSRRTSKDDSGLRDITTPVTPRRPEFPPSGLSLQMPTREFTPPPATSSAYIKTAPLSPQVDNSHIYASPTNIVPRRSRGLDFSRAATSLHHSTLAGQSSPDASPTMAGKAMNIPARRGDFGGPEQVSSSLWSMMGNRERMNLSHSLGSAHAVGSDSSSSSDEDDPMDEDMEDNFVMTPQVHRTISSVGQPPFGSPAAGSLMSFQQRQRHRKHIKKKTRVPMGIGFNSGGSSISNSPPNNAATNARRESISWQANQLHIADAADEANKGNEGDGTSSDGSRNVIRRAVTRRGNMLPKTKTFARIRAVLAEEGAPAEAEFKREAEVVKQVRESDVLEPRRAPPVPSTETPTSTIAPGLSSPNQENLDDIPEDDMMGDLALGLSSSFKQQAMKNSKGKNFWDTFSDSGSVNGSRTSPPPLALQIVPRGSASASNIYDDISMDSPSLAVAPGFAQIRQEMQFPQNQPPSAAEITRRINNKRRRDSDFDPVSFKRRAVSPGMSVHNSPLVQSPMQRDAGHLHSRPSSNSGEKNGSSAASESGSNGGASANPTSGARVNGKGRVGFQGMVDTNEGIMRMSIE</sequence>
<dbReference type="Proteomes" id="UP000696573">
    <property type="component" value="Unassembled WGS sequence"/>
</dbReference>
<feature type="region of interest" description="Disordered" evidence="1">
    <location>
        <begin position="309"/>
        <end position="335"/>
    </location>
</feature>
<feature type="compositionally biased region" description="Low complexity" evidence="1">
    <location>
        <begin position="566"/>
        <end position="590"/>
    </location>
</feature>
<dbReference type="EMBL" id="CABFNQ020000533">
    <property type="protein sequence ID" value="CAH0018518.1"/>
    <property type="molecule type" value="Genomic_DNA"/>
</dbReference>
<dbReference type="OrthoDB" id="340550at2759"/>
<feature type="region of interest" description="Disordered" evidence="1">
    <location>
        <begin position="265"/>
        <end position="290"/>
    </location>
</feature>
<name>A0A9N9YGY6_9HYPO</name>